<dbReference type="GO" id="GO:0009368">
    <property type="term" value="C:endopeptidase Clp complex"/>
    <property type="evidence" value="ECO:0007669"/>
    <property type="project" value="TreeGrafter"/>
</dbReference>
<sequence length="227" mass="24342">MGLAGAASERIYEGGRMGPPPDMPSLLLNNRIVYLGMPINSAVSQLIVAELLYLQYESNTKPCFLYINSPGLMTEGRQLVGLDTEGFAIIDTMGYVRAPITTICVGKAHGMAALILASGDKGKRGVMPYASVMLQQTLGQAQGQASDIRLSALEMLLTHKQMVKLLAERTGNPVERIAKDASRQFYLNAQEAVEYGVADKIMQKDAQKAGALSDLPVDVAALARGIV</sequence>
<dbReference type="GO" id="GO:0006515">
    <property type="term" value="P:protein quality control for misfolded or incompletely synthesized proteins"/>
    <property type="evidence" value="ECO:0007669"/>
    <property type="project" value="TreeGrafter"/>
</dbReference>
<accession>A0A8J5XAZ5</accession>
<evidence type="ECO:0000256" key="2">
    <source>
        <dbReference type="RuleBase" id="RU003567"/>
    </source>
</evidence>
<dbReference type="PANTHER" id="PTHR10381">
    <property type="entry name" value="ATP-DEPENDENT CLP PROTEASE PROTEOLYTIC SUBUNIT"/>
    <property type="match status" value="1"/>
</dbReference>
<dbReference type="InterPro" id="IPR001907">
    <property type="entry name" value="ClpP"/>
</dbReference>
<comment type="caution">
    <text evidence="3">The sequence shown here is derived from an EMBL/GenBank/DDBJ whole genome shotgun (WGS) entry which is preliminary data.</text>
</comment>
<dbReference type="GO" id="GO:0004176">
    <property type="term" value="F:ATP-dependent peptidase activity"/>
    <property type="evidence" value="ECO:0007669"/>
    <property type="project" value="InterPro"/>
</dbReference>
<evidence type="ECO:0000313" key="3">
    <source>
        <dbReference type="EMBL" id="KAG8459900.1"/>
    </source>
</evidence>
<dbReference type="SUPFAM" id="SSF52096">
    <property type="entry name" value="ClpP/crotonase"/>
    <property type="match status" value="1"/>
</dbReference>
<dbReference type="GO" id="GO:0051117">
    <property type="term" value="F:ATPase binding"/>
    <property type="evidence" value="ECO:0007669"/>
    <property type="project" value="TreeGrafter"/>
</dbReference>
<gene>
    <name evidence="3" type="ORF">KFE25_010949</name>
</gene>
<organism evidence="3 4">
    <name type="scientific">Diacronema lutheri</name>
    <name type="common">Unicellular marine alga</name>
    <name type="synonym">Monochrysis lutheri</name>
    <dbReference type="NCBI Taxonomy" id="2081491"/>
    <lineage>
        <taxon>Eukaryota</taxon>
        <taxon>Haptista</taxon>
        <taxon>Haptophyta</taxon>
        <taxon>Pavlovophyceae</taxon>
        <taxon>Pavlovales</taxon>
        <taxon>Pavlovaceae</taxon>
        <taxon>Diacronema</taxon>
    </lineage>
</organism>
<protein>
    <recommendedName>
        <fullName evidence="2">ATP-dependent Clp protease proteolytic subunit</fullName>
    </recommendedName>
</protein>
<dbReference type="InterPro" id="IPR029045">
    <property type="entry name" value="ClpP/crotonase-like_dom_sf"/>
</dbReference>
<dbReference type="InterPro" id="IPR023562">
    <property type="entry name" value="ClpP/TepA"/>
</dbReference>
<keyword evidence="4" id="KW-1185">Reference proteome</keyword>
<dbReference type="OMA" id="ICDTINY"/>
<dbReference type="AlphaFoldDB" id="A0A8J5XAZ5"/>
<comment type="similarity">
    <text evidence="1 2">Belongs to the peptidase S14 family.</text>
</comment>
<evidence type="ECO:0000313" key="4">
    <source>
        <dbReference type="Proteomes" id="UP000751190"/>
    </source>
</evidence>
<dbReference type="Proteomes" id="UP000751190">
    <property type="component" value="Unassembled WGS sequence"/>
</dbReference>
<dbReference type="PANTHER" id="PTHR10381:SF6">
    <property type="entry name" value="ATP-DEPENDENT CLP PROTEASE PROTEOLYTIC SUBUNIT-RELATED PROTEIN 3, CHLOROPLASTIC"/>
    <property type="match status" value="1"/>
</dbReference>
<dbReference type="Gene3D" id="3.90.226.10">
    <property type="entry name" value="2-enoyl-CoA Hydratase, Chain A, domain 1"/>
    <property type="match status" value="1"/>
</dbReference>
<dbReference type="OrthoDB" id="2017408at2759"/>
<dbReference type="Pfam" id="PF00574">
    <property type="entry name" value="CLP_protease"/>
    <property type="match status" value="1"/>
</dbReference>
<name>A0A8J5XAZ5_DIALT</name>
<evidence type="ECO:0000256" key="1">
    <source>
        <dbReference type="ARBA" id="ARBA00007039"/>
    </source>
</evidence>
<reference evidence="3" key="1">
    <citation type="submission" date="2021-05" db="EMBL/GenBank/DDBJ databases">
        <title>The genome of the haptophyte Pavlova lutheri (Diacronema luteri, Pavlovales) - a model for lipid biosynthesis in eukaryotic algae.</title>
        <authorList>
            <person name="Hulatt C.J."/>
            <person name="Posewitz M.C."/>
        </authorList>
    </citation>
    <scope>NUCLEOTIDE SEQUENCE</scope>
    <source>
        <strain evidence="3">NIVA-4/92</strain>
    </source>
</reference>
<proteinExistence type="inferred from homology"/>
<dbReference type="PRINTS" id="PR00127">
    <property type="entry name" value="CLPPROTEASEP"/>
</dbReference>
<dbReference type="GO" id="GO:0004252">
    <property type="term" value="F:serine-type endopeptidase activity"/>
    <property type="evidence" value="ECO:0007669"/>
    <property type="project" value="InterPro"/>
</dbReference>
<dbReference type="EMBL" id="JAGTXO010000036">
    <property type="protein sequence ID" value="KAG8459900.1"/>
    <property type="molecule type" value="Genomic_DNA"/>
</dbReference>
<dbReference type="CDD" id="cd07017">
    <property type="entry name" value="S14_ClpP_2"/>
    <property type="match status" value="1"/>
</dbReference>